<gene>
    <name evidence="2" type="ORF">D9O36_19845</name>
</gene>
<name>A0A7X2ZXA8_9FLAO</name>
<accession>A0A7X2ZXA8</accession>
<evidence type="ECO:0000313" key="2">
    <source>
        <dbReference type="EMBL" id="MUH38110.1"/>
    </source>
</evidence>
<dbReference type="OrthoDB" id="1449378at2"/>
<keyword evidence="3" id="KW-1185">Reference proteome</keyword>
<protein>
    <submittedName>
        <fullName evidence="2">Uncharacterized protein</fullName>
    </submittedName>
</protein>
<feature type="transmembrane region" description="Helical" evidence="1">
    <location>
        <begin position="74"/>
        <end position="93"/>
    </location>
</feature>
<dbReference type="Proteomes" id="UP000540519">
    <property type="component" value="Unassembled WGS sequence"/>
</dbReference>
<keyword evidence="1" id="KW-0472">Membrane</keyword>
<proteinExistence type="predicted"/>
<sequence length="146" mass="15493">MHKIVKIILVVVGLIGAALWFMLPESEMPAAEAANNGALNAMFAITWLLLGIAVAFSVVFALKNLFSNPANLKKTLFVVVGFLLVVGIGFVMASGTDVSIEEMANRGIATDEAEIKKIGAGLNVFFILTLVAVGAMLWGGVRKMIK</sequence>
<dbReference type="RefSeq" id="WP_038237850.1">
    <property type="nucleotide sequence ID" value="NZ_RCNR01000067.1"/>
</dbReference>
<keyword evidence="1" id="KW-1133">Transmembrane helix</keyword>
<dbReference type="AlphaFoldDB" id="A0A7X2ZXA8"/>
<feature type="transmembrane region" description="Helical" evidence="1">
    <location>
        <begin position="120"/>
        <end position="141"/>
    </location>
</feature>
<evidence type="ECO:0000313" key="3">
    <source>
        <dbReference type="Proteomes" id="UP000540519"/>
    </source>
</evidence>
<reference evidence="2 3" key="1">
    <citation type="journal article" date="2019" name="Mar. Drugs">
        <title>Comparative Genomics and CAZyme Genome Repertoires of Marine Zobellia amurskyensis KMM 3526(T) and Zobellia laminariae KMM 3676(T).</title>
        <authorList>
            <person name="Chernysheva N."/>
            <person name="Bystritskaya E."/>
            <person name="Stenkova A."/>
            <person name="Golovkin I."/>
            <person name="Nedashkovskaya O."/>
            <person name="Isaeva M."/>
        </authorList>
    </citation>
    <scope>NUCLEOTIDE SEQUENCE [LARGE SCALE GENOMIC DNA]</scope>
    <source>
        <strain evidence="2 3">KMM 3526</strain>
    </source>
</reference>
<organism evidence="2 3">
    <name type="scientific">Zobellia amurskyensis</name>
    <dbReference type="NCBI Taxonomy" id="248905"/>
    <lineage>
        <taxon>Bacteria</taxon>
        <taxon>Pseudomonadati</taxon>
        <taxon>Bacteroidota</taxon>
        <taxon>Flavobacteriia</taxon>
        <taxon>Flavobacteriales</taxon>
        <taxon>Flavobacteriaceae</taxon>
        <taxon>Zobellia</taxon>
    </lineage>
</organism>
<feature type="transmembrane region" description="Helical" evidence="1">
    <location>
        <begin position="43"/>
        <end position="62"/>
    </location>
</feature>
<feature type="transmembrane region" description="Helical" evidence="1">
    <location>
        <begin position="7"/>
        <end position="23"/>
    </location>
</feature>
<keyword evidence="1" id="KW-0812">Transmembrane</keyword>
<comment type="caution">
    <text evidence="2">The sequence shown here is derived from an EMBL/GenBank/DDBJ whole genome shotgun (WGS) entry which is preliminary data.</text>
</comment>
<dbReference type="EMBL" id="RCNR01000067">
    <property type="protein sequence ID" value="MUH38110.1"/>
    <property type="molecule type" value="Genomic_DNA"/>
</dbReference>
<evidence type="ECO:0000256" key="1">
    <source>
        <dbReference type="SAM" id="Phobius"/>
    </source>
</evidence>